<accession>A0A9E6PGR3</accession>
<keyword evidence="3" id="KW-1185">Reference proteome</keyword>
<protein>
    <submittedName>
        <fullName evidence="2">Uncharacterized protein</fullName>
    </submittedName>
</protein>
<gene>
    <name evidence="2" type="ORF">HU752_020720</name>
</gene>
<name>A0A9E6PGR3_9PSED</name>
<feature type="transmembrane region" description="Helical" evidence="1">
    <location>
        <begin position="95"/>
        <end position="113"/>
    </location>
</feature>
<sequence length="117" mass="13403">MNLTTRKYLRVLGLVVVVPLVGALLSLLIASLVAIGGVSFMRFAAWQEWQVHNYWSFLAARLILFGLAAWAWVWFRRRTLQVQPATLQRLKRAELTSLAGILLIELMRVLALWEELV</sequence>
<feature type="transmembrane region" description="Helical" evidence="1">
    <location>
        <begin position="12"/>
        <end position="34"/>
    </location>
</feature>
<evidence type="ECO:0000313" key="2">
    <source>
        <dbReference type="EMBL" id="QXI26359.1"/>
    </source>
</evidence>
<dbReference type="AlphaFoldDB" id="A0A9E6PGR3"/>
<evidence type="ECO:0000256" key="1">
    <source>
        <dbReference type="SAM" id="Phobius"/>
    </source>
</evidence>
<keyword evidence="1" id="KW-0812">Transmembrane</keyword>
<dbReference type="KEGG" id="pvw:HU752_020720"/>
<evidence type="ECO:0000313" key="3">
    <source>
        <dbReference type="Proteomes" id="UP000634530"/>
    </source>
</evidence>
<organism evidence="2 3">
    <name type="scientific">Pseudomonas vanderleydeniana</name>
    <dbReference type="NCBI Taxonomy" id="2745495"/>
    <lineage>
        <taxon>Bacteria</taxon>
        <taxon>Pseudomonadati</taxon>
        <taxon>Pseudomonadota</taxon>
        <taxon>Gammaproteobacteria</taxon>
        <taxon>Pseudomonadales</taxon>
        <taxon>Pseudomonadaceae</taxon>
        <taxon>Pseudomonas</taxon>
    </lineage>
</organism>
<feature type="transmembrane region" description="Helical" evidence="1">
    <location>
        <begin position="54"/>
        <end position="75"/>
    </location>
</feature>
<dbReference type="EMBL" id="CP077093">
    <property type="protein sequence ID" value="QXI26359.1"/>
    <property type="molecule type" value="Genomic_DNA"/>
</dbReference>
<reference evidence="2 3" key="2">
    <citation type="journal article" date="2021" name="Microorganisms">
        <title>The Ever-Expanding Pseudomonas Genus: Description of 43 New Species and Partition of the Pseudomonas putida Group.</title>
        <authorList>
            <person name="Girard L."/>
            <person name="Lood C."/>
            <person name="Hofte M."/>
            <person name="Vandamme P."/>
            <person name="Rokni-Zadeh H."/>
            <person name="van Noort V."/>
            <person name="Lavigne R."/>
            <person name="De Mot R."/>
        </authorList>
    </citation>
    <scope>NUCLEOTIDE SEQUENCE [LARGE SCALE GENOMIC DNA]</scope>
    <source>
        <strain evidence="2 3">RW8P3</strain>
    </source>
</reference>
<keyword evidence="1" id="KW-0472">Membrane</keyword>
<keyword evidence="1" id="KW-1133">Transmembrane helix</keyword>
<proteinExistence type="predicted"/>
<dbReference type="Proteomes" id="UP000634530">
    <property type="component" value="Chromosome"/>
</dbReference>
<dbReference type="RefSeq" id="WP_186675927.1">
    <property type="nucleotide sequence ID" value="NZ_CP077093.1"/>
</dbReference>
<reference evidence="2 3" key="1">
    <citation type="journal article" date="2020" name="Microorganisms">
        <title>Reliable Identification of Environmental Pseudomonas Isolates Using the rpoD Gene.</title>
        <authorList>
            <consortium name="The Broad Institute Genome Sequencing Platform"/>
            <person name="Girard L."/>
            <person name="Lood C."/>
            <person name="Rokni-Zadeh H."/>
            <person name="van Noort V."/>
            <person name="Lavigne R."/>
            <person name="De Mot R."/>
        </authorList>
    </citation>
    <scope>NUCLEOTIDE SEQUENCE [LARGE SCALE GENOMIC DNA]</scope>
    <source>
        <strain evidence="2 3">RW8P3</strain>
    </source>
</reference>